<name>A0ACB0JZV6_TRIPR</name>
<dbReference type="EMBL" id="CASHSV030000109">
    <property type="protein sequence ID" value="CAJ2649791.1"/>
    <property type="molecule type" value="Genomic_DNA"/>
</dbReference>
<proteinExistence type="predicted"/>
<keyword evidence="2" id="KW-1185">Reference proteome</keyword>
<sequence>MGTKIKYSINLLARNKLAVSGVNVWEHYQNKRWLTNKYHRIGINKLQGQIMDKMLGRNNIESIKKTMQMHEDIFKHQVRELHRIYSVQKMLMNELKNRQQNFWNPMNDIDKKISRGFDLEKPAIEGTIFGSSFGIDEGEVGTSSYTTAFQSCELSTVGDCSNEEMEVDLTLSIGCSQLNKNSNMQLQLGECSDTTNSIRSNTAKFTRGLQLK</sequence>
<organism evidence="1 2">
    <name type="scientific">Trifolium pratense</name>
    <name type="common">Red clover</name>
    <dbReference type="NCBI Taxonomy" id="57577"/>
    <lineage>
        <taxon>Eukaryota</taxon>
        <taxon>Viridiplantae</taxon>
        <taxon>Streptophyta</taxon>
        <taxon>Embryophyta</taxon>
        <taxon>Tracheophyta</taxon>
        <taxon>Spermatophyta</taxon>
        <taxon>Magnoliopsida</taxon>
        <taxon>eudicotyledons</taxon>
        <taxon>Gunneridae</taxon>
        <taxon>Pentapetalae</taxon>
        <taxon>rosids</taxon>
        <taxon>fabids</taxon>
        <taxon>Fabales</taxon>
        <taxon>Fabaceae</taxon>
        <taxon>Papilionoideae</taxon>
        <taxon>50 kb inversion clade</taxon>
        <taxon>NPAAA clade</taxon>
        <taxon>Hologalegina</taxon>
        <taxon>IRL clade</taxon>
        <taxon>Trifolieae</taxon>
        <taxon>Trifolium</taxon>
    </lineage>
</organism>
<evidence type="ECO:0000313" key="1">
    <source>
        <dbReference type="EMBL" id="CAJ2649791.1"/>
    </source>
</evidence>
<evidence type="ECO:0000313" key="2">
    <source>
        <dbReference type="Proteomes" id="UP001177021"/>
    </source>
</evidence>
<dbReference type="Proteomes" id="UP001177021">
    <property type="component" value="Unassembled WGS sequence"/>
</dbReference>
<protein>
    <submittedName>
        <fullName evidence="1">Uncharacterized protein</fullName>
    </submittedName>
</protein>
<comment type="caution">
    <text evidence="1">The sequence shown here is derived from an EMBL/GenBank/DDBJ whole genome shotgun (WGS) entry which is preliminary data.</text>
</comment>
<gene>
    <name evidence="1" type="ORF">MILVUS5_LOCUS17809</name>
</gene>
<accession>A0ACB0JZV6</accession>
<reference evidence="1" key="1">
    <citation type="submission" date="2023-10" db="EMBL/GenBank/DDBJ databases">
        <authorList>
            <person name="Rodriguez Cubillos JULIANA M."/>
            <person name="De Vega J."/>
        </authorList>
    </citation>
    <scope>NUCLEOTIDE SEQUENCE</scope>
</reference>